<organism evidence="1 2">
    <name type="scientific">Helicobacter valdiviensis</name>
    <dbReference type="NCBI Taxonomy" id="1458358"/>
    <lineage>
        <taxon>Bacteria</taxon>
        <taxon>Pseudomonadati</taxon>
        <taxon>Campylobacterota</taxon>
        <taxon>Epsilonproteobacteria</taxon>
        <taxon>Campylobacterales</taxon>
        <taxon>Helicobacteraceae</taxon>
        <taxon>Helicobacter</taxon>
    </lineage>
</organism>
<dbReference type="Proteomes" id="UP000249746">
    <property type="component" value="Unassembled WGS sequence"/>
</dbReference>
<keyword evidence="2" id="KW-1185">Reference proteome</keyword>
<comment type="caution">
    <text evidence="1">The sequence shown here is derived from an EMBL/GenBank/DDBJ whole genome shotgun (WGS) entry which is preliminary data.</text>
</comment>
<name>A0A2W6NLP9_9HELI</name>
<protein>
    <submittedName>
        <fullName evidence="1">Uncharacterized protein</fullName>
    </submittedName>
</protein>
<reference evidence="1 2" key="1">
    <citation type="submission" date="2017-03" db="EMBL/GenBank/DDBJ databases">
        <title>Genomic and clinical evidence uncovers the enterohepatic species Helicobacter valdiviensis as a potential human intestinal pathogen.</title>
        <authorList>
            <person name="Fresia P."/>
            <person name="Jara R."/>
            <person name="Sierra R."/>
            <person name="Ferres I."/>
            <person name="Greif G."/>
            <person name="Iraola G."/>
            <person name="Collado L."/>
        </authorList>
    </citation>
    <scope>NUCLEOTIDE SEQUENCE [LARGE SCALE GENOMIC DNA]</scope>
    <source>
        <strain evidence="1 2">WBE14</strain>
    </source>
</reference>
<accession>A0A2W6NLP9</accession>
<dbReference type="EMBL" id="NBIU01000008">
    <property type="protein sequence ID" value="PZT48376.1"/>
    <property type="molecule type" value="Genomic_DNA"/>
</dbReference>
<dbReference type="RefSeq" id="WP_111229541.1">
    <property type="nucleotide sequence ID" value="NZ_NBIU01000008.1"/>
</dbReference>
<sequence>MIEQISTPLWVKYGEGSQIYLEKMKELFCEYLKSNRKLNQDDIDKYNQTINEISSLYFKKSLYQCTKFEFSKNLEELKRNQYFL</sequence>
<dbReference type="AlphaFoldDB" id="A0A2W6NLP9"/>
<proteinExistence type="predicted"/>
<evidence type="ECO:0000313" key="2">
    <source>
        <dbReference type="Proteomes" id="UP000249746"/>
    </source>
</evidence>
<gene>
    <name evidence="1" type="ORF">B6S12_04065</name>
</gene>
<evidence type="ECO:0000313" key="1">
    <source>
        <dbReference type="EMBL" id="PZT48376.1"/>
    </source>
</evidence>